<evidence type="ECO:0000313" key="4">
    <source>
        <dbReference type="Proteomes" id="UP000785679"/>
    </source>
</evidence>
<accession>A0A8J8T6Y5</accession>
<dbReference type="OrthoDB" id="207175at2759"/>
<evidence type="ECO:0000256" key="2">
    <source>
        <dbReference type="SAM" id="MobiDB-lite"/>
    </source>
</evidence>
<feature type="coiled-coil region" evidence="1">
    <location>
        <begin position="941"/>
        <end position="968"/>
    </location>
</feature>
<feature type="compositionally biased region" description="Acidic residues" evidence="2">
    <location>
        <begin position="801"/>
        <end position="810"/>
    </location>
</feature>
<keyword evidence="1" id="KW-0175">Coiled coil</keyword>
<keyword evidence="4" id="KW-1185">Reference proteome</keyword>
<organism evidence="3 4">
    <name type="scientific">Halteria grandinella</name>
    <dbReference type="NCBI Taxonomy" id="5974"/>
    <lineage>
        <taxon>Eukaryota</taxon>
        <taxon>Sar</taxon>
        <taxon>Alveolata</taxon>
        <taxon>Ciliophora</taxon>
        <taxon>Intramacronucleata</taxon>
        <taxon>Spirotrichea</taxon>
        <taxon>Stichotrichia</taxon>
        <taxon>Sporadotrichida</taxon>
        <taxon>Halteriidae</taxon>
        <taxon>Halteria</taxon>
    </lineage>
</organism>
<evidence type="ECO:0000256" key="1">
    <source>
        <dbReference type="SAM" id="Coils"/>
    </source>
</evidence>
<dbReference type="AlphaFoldDB" id="A0A8J8T6Y5"/>
<feature type="region of interest" description="Disordered" evidence="2">
    <location>
        <begin position="746"/>
        <end position="765"/>
    </location>
</feature>
<feature type="region of interest" description="Disordered" evidence="2">
    <location>
        <begin position="787"/>
        <end position="812"/>
    </location>
</feature>
<proteinExistence type="predicted"/>
<reference evidence="3" key="1">
    <citation type="submission" date="2019-06" db="EMBL/GenBank/DDBJ databases">
        <authorList>
            <person name="Zheng W."/>
        </authorList>
    </citation>
    <scope>NUCLEOTIDE SEQUENCE</scope>
    <source>
        <strain evidence="3">QDHG01</strain>
    </source>
</reference>
<comment type="caution">
    <text evidence="3">The sequence shown here is derived from an EMBL/GenBank/DDBJ whole genome shotgun (WGS) entry which is preliminary data.</text>
</comment>
<evidence type="ECO:0000313" key="3">
    <source>
        <dbReference type="EMBL" id="TNV84722.1"/>
    </source>
</evidence>
<feature type="compositionally biased region" description="Basic and acidic residues" evidence="2">
    <location>
        <begin position="747"/>
        <end position="762"/>
    </location>
</feature>
<feature type="region of interest" description="Disordered" evidence="2">
    <location>
        <begin position="59"/>
        <end position="87"/>
    </location>
</feature>
<feature type="compositionally biased region" description="Low complexity" evidence="2">
    <location>
        <begin position="59"/>
        <end position="71"/>
    </location>
</feature>
<gene>
    <name evidence="3" type="ORF">FGO68_gene1721</name>
</gene>
<protein>
    <recommendedName>
        <fullName evidence="5">AP2/ERF domain-containing protein</fullName>
    </recommendedName>
</protein>
<dbReference type="Proteomes" id="UP000785679">
    <property type="component" value="Unassembled WGS sequence"/>
</dbReference>
<name>A0A8J8T6Y5_HALGN</name>
<evidence type="ECO:0008006" key="5">
    <source>
        <dbReference type="Google" id="ProtNLM"/>
    </source>
</evidence>
<feature type="compositionally biased region" description="Basic and acidic residues" evidence="2">
    <location>
        <begin position="72"/>
        <end position="87"/>
    </location>
</feature>
<dbReference type="EMBL" id="RRYP01002481">
    <property type="protein sequence ID" value="TNV84722.1"/>
    <property type="molecule type" value="Genomic_DNA"/>
</dbReference>
<sequence length="1000" mass="113034">MAKKVMNVFNQQDTTSLSFSFMSTIKIIPNLNWPLLYCIDKLYCISSLINQFNNHMQQQHHLAQSHQSASSGDKESTQKESSHHSEPHVALTMTNQTAFQVQGAQKLYHQVIGGPQIFPSLAPKNSSFVPQIIGSSCSGNNQQSNLTTVYLQNRGVITELKENVKDSELNRQQSLNFTTQVEAIKGSHMAPQTKVTFNPQYSLNGYVPQAAPTHSFYQPKVIHQPQAFSFRKTAFPNHHQYVNNQYVQVSQLQNPLHNHYSWRDSDQVINRHRGDHFQMSSPNILPIQIGQQMPLSTPLSSYHTVKQGEQEQMLQRQGEYAMMGENPNKLTRIEIIYCDPATCKGHPEAQIVLQEDLSIQNQNQSASLNDVHFIEPQKTQSAFPNKKEDIRPECIEKQIYLGAPSTTQVPTANLAQSLVINDIQNSIIQSQLSLRQQPLQVTCDLNQKKQDDLCLDDGEKTDHRSQSAQPNDLNQFGNLQSAIAADTISTLPNVDNSKQNYPFNQQTHVEFNAKNDGHGFASQERNICGKATDLEDTKQRKEGVLSRGGFAVKIEKFKNQSESQSINCQDNSSDKRSQEVHYSKLNHQKDTTQVLEGTPSADQDSLACLGKRLAPEKVERKALDIIEASSQSGEEDALFYQEQQQSDGRLLKATEILGKILSTSIPPVRNSYGASDIGDYSRNNPRASKRGGCIGLSERELPPIETDFGLVKQYNRKAKNKINCDTSIVNKVELVNHYQINGAQNTSEKRNVGLGEKGQKRDPLKKRERKYLEYECQLVKVHKDRLKAVSSKSKGKKSSEDVNDEQLAQDEQERQNILDQQEKVFQQIIFQSNIQQLETLVNQTDEELEGEDPVLIHGIESTQSDKIPQYLEKVKKEQRKPPRFFRGVQLNGRKWQVLVMGNNCKYFSGSIPYQRLAARIYDRFAFQHFGLRAKVNLNYTKSQLAHVLKEIEEQVEDQQRLNDAIESGAANKGPPPGENLDPLHPTDIIVLKGSMPLEDI</sequence>